<reference evidence="1" key="1">
    <citation type="thesis" date="2020" institute="ProQuest LLC" country="789 East Eisenhower Parkway, Ann Arbor, MI, USA">
        <title>Comparative Genomics and Chromosome Evolution.</title>
        <authorList>
            <person name="Mudd A.B."/>
        </authorList>
    </citation>
    <scope>NUCLEOTIDE SEQUENCE</scope>
    <source>
        <strain evidence="1">HN-11 Male</strain>
        <tissue evidence="1">Kidney and liver</tissue>
    </source>
</reference>
<keyword evidence="2" id="KW-1185">Reference proteome</keyword>
<sequence length="80" mass="9347">MVVDDTCADVTRYDVARWGRGQTELRVVNSKRRLIWHNSDDVARFDATRWGWSLNARRASIPLYELIIDMMVYRLTCGPS</sequence>
<name>A0A8J6FJ09_ELECQ</name>
<organism evidence="1 2">
    <name type="scientific">Eleutherodactylus coqui</name>
    <name type="common">Puerto Rican coqui</name>
    <dbReference type="NCBI Taxonomy" id="57060"/>
    <lineage>
        <taxon>Eukaryota</taxon>
        <taxon>Metazoa</taxon>
        <taxon>Chordata</taxon>
        <taxon>Craniata</taxon>
        <taxon>Vertebrata</taxon>
        <taxon>Euteleostomi</taxon>
        <taxon>Amphibia</taxon>
        <taxon>Batrachia</taxon>
        <taxon>Anura</taxon>
        <taxon>Neobatrachia</taxon>
        <taxon>Hyloidea</taxon>
        <taxon>Eleutherodactylidae</taxon>
        <taxon>Eleutherodactylinae</taxon>
        <taxon>Eleutherodactylus</taxon>
        <taxon>Eleutherodactylus</taxon>
    </lineage>
</organism>
<evidence type="ECO:0000313" key="1">
    <source>
        <dbReference type="EMBL" id="KAG9488651.1"/>
    </source>
</evidence>
<accession>A0A8J6FJ09</accession>
<gene>
    <name evidence="1" type="ORF">GDO78_004937</name>
</gene>
<dbReference type="Proteomes" id="UP000770717">
    <property type="component" value="Unassembled WGS sequence"/>
</dbReference>
<proteinExistence type="predicted"/>
<evidence type="ECO:0000313" key="2">
    <source>
        <dbReference type="Proteomes" id="UP000770717"/>
    </source>
</evidence>
<protein>
    <submittedName>
        <fullName evidence="1">Uncharacterized protein</fullName>
    </submittedName>
</protein>
<comment type="caution">
    <text evidence="1">The sequence shown here is derived from an EMBL/GenBank/DDBJ whole genome shotgun (WGS) entry which is preliminary data.</text>
</comment>
<dbReference type="AlphaFoldDB" id="A0A8J6FJ09"/>
<dbReference type="EMBL" id="WNTK01000002">
    <property type="protein sequence ID" value="KAG9488651.1"/>
    <property type="molecule type" value="Genomic_DNA"/>
</dbReference>